<dbReference type="OrthoDB" id="10468261at2759"/>
<dbReference type="EMBL" id="CAMKVN010000230">
    <property type="protein sequence ID" value="CAI2165519.1"/>
    <property type="molecule type" value="Genomic_DNA"/>
</dbReference>
<dbReference type="AlphaFoldDB" id="A0A9W4SFS5"/>
<evidence type="ECO:0000313" key="2">
    <source>
        <dbReference type="Proteomes" id="UP001153678"/>
    </source>
</evidence>
<accession>A0A9W4SFS5</accession>
<comment type="caution">
    <text evidence="1">The sequence shown here is derived from an EMBL/GenBank/DDBJ whole genome shotgun (WGS) entry which is preliminary data.</text>
</comment>
<protein>
    <submittedName>
        <fullName evidence="1">2664_t:CDS:1</fullName>
    </submittedName>
</protein>
<gene>
    <name evidence="1" type="ORF">FWILDA_LOCUS2113</name>
</gene>
<proteinExistence type="predicted"/>
<reference evidence="1" key="1">
    <citation type="submission" date="2022-08" db="EMBL/GenBank/DDBJ databases">
        <authorList>
            <person name="Kallberg Y."/>
            <person name="Tangrot J."/>
            <person name="Rosling A."/>
        </authorList>
    </citation>
    <scope>NUCLEOTIDE SEQUENCE</scope>
    <source>
        <strain evidence="1">Wild A</strain>
    </source>
</reference>
<sequence length="360" mass="40582">MNDLSLSEAGKKIKNRFLTEITAQKTKISQQIAALGSNLPDQIRVAAQAKYGPDQNKNLTAEQAQIFTTHASQITSPELLNQIKELLNLLVEAEKIKPNDRPAVINLSLTNLKKSYQNGTGDKKLAYATVNKVDNRTELKNKWNNQVVARKVFEASVLDSIPALEEAEKLLVKVQTAQAQKEVDSSLLTELENYSSAPRGEIKNKAYQAVNGDKKRVQKALEHLREISQKRIKIVEGLQNARNQTELDTAYQTIKNSDFYQSEKNRQLTDKIHTRKKVCLEIASDNSISAPLNQFLQNNLIKIIPESIQNTANEAELTRLESELKGFLKAGKGEEKEQIYQKYQGVINDILTEISQEKQR</sequence>
<organism evidence="1 2">
    <name type="scientific">Funneliformis geosporum</name>
    <dbReference type="NCBI Taxonomy" id="1117311"/>
    <lineage>
        <taxon>Eukaryota</taxon>
        <taxon>Fungi</taxon>
        <taxon>Fungi incertae sedis</taxon>
        <taxon>Mucoromycota</taxon>
        <taxon>Glomeromycotina</taxon>
        <taxon>Glomeromycetes</taxon>
        <taxon>Glomerales</taxon>
        <taxon>Glomeraceae</taxon>
        <taxon>Funneliformis</taxon>
    </lineage>
</organism>
<evidence type="ECO:0000313" key="1">
    <source>
        <dbReference type="EMBL" id="CAI2165519.1"/>
    </source>
</evidence>
<dbReference type="Proteomes" id="UP001153678">
    <property type="component" value="Unassembled WGS sequence"/>
</dbReference>
<keyword evidence="2" id="KW-1185">Reference proteome</keyword>
<name>A0A9W4SFS5_9GLOM</name>